<dbReference type="KEGG" id="ctc:CTC_01072"/>
<accession>Q896D5</accession>
<evidence type="ECO:0000313" key="2">
    <source>
        <dbReference type="Proteomes" id="UP000001412"/>
    </source>
</evidence>
<reference evidence="1 2" key="1">
    <citation type="journal article" date="2003" name="Proc. Natl. Acad. Sci. U.S.A.">
        <title>The genome sequence of Clostridium tetani, the causative agent of tetanus disease.</title>
        <authorList>
            <person name="Brueggemann H."/>
            <person name="Baumer S."/>
            <person name="Fricke W.F."/>
            <person name="Wiezer A."/>
            <person name="Liesegang H."/>
            <person name="Decker I."/>
            <person name="Herzberg C."/>
            <person name="Martinez-Arias R."/>
            <person name="Merkl R."/>
            <person name="Henne A."/>
            <person name="Gottschalk G."/>
        </authorList>
    </citation>
    <scope>NUCLEOTIDE SEQUENCE [LARGE SCALE GENOMIC DNA]</scope>
    <source>
        <strain evidence="2">Massachusetts / E88</strain>
    </source>
</reference>
<evidence type="ECO:0000313" key="1">
    <source>
        <dbReference type="EMBL" id="AAO35655.1"/>
    </source>
</evidence>
<dbReference type="Proteomes" id="UP000001412">
    <property type="component" value="Chromosome"/>
</dbReference>
<sequence>MYNGNVINFLGADTMENKIYDLLEKIYVNFNQRFEGLEKTTSKIKSQVDTNSLMLEKIQTDIKTLAEVQQSFSEQLDRAKDKDGKTLGERLDIIELAISNTSKSVNDVVDAIDVIKETTGSHEMDIKILKKIRNNHLL</sequence>
<dbReference type="HOGENOM" id="CLU_1999991_0_0_9"/>
<dbReference type="STRING" id="212717.CTC_01072"/>
<dbReference type="EMBL" id="AE015927">
    <property type="protein sequence ID" value="AAO35655.1"/>
    <property type="molecule type" value="Genomic_DNA"/>
</dbReference>
<proteinExistence type="predicted"/>
<gene>
    <name evidence="1" type="ordered locus">CTC_01072</name>
</gene>
<name>Q896D5_CLOTE</name>
<dbReference type="AlphaFoldDB" id="Q896D5"/>
<keyword evidence="2" id="KW-1185">Reference proteome</keyword>
<organism evidence="1 2">
    <name type="scientific">Clostridium tetani (strain Massachusetts / E88)</name>
    <dbReference type="NCBI Taxonomy" id="212717"/>
    <lineage>
        <taxon>Bacteria</taxon>
        <taxon>Bacillati</taxon>
        <taxon>Bacillota</taxon>
        <taxon>Clostridia</taxon>
        <taxon>Eubacteriales</taxon>
        <taxon>Clostridiaceae</taxon>
        <taxon>Clostridium</taxon>
    </lineage>
</organism>
<protein>
    <submittedName>
        <fullName evidence="1">Uncharacterized protein</fullName>
    </submittedName>
</protein>